<keyword evidence="2 10" id="KW-0963">Cytoplasm</keyword>
<evidence type="ECO:0000256" key="10">
    <source>
        <dbReference type="HAMAP-Rule" id="MF_01037"/>
    </source>
</evidence>
<keyword evidence="13" id="KW-1185">Reference proteome</keyword>
<dbReference type="InterPro" id="IPR002218">
    <property type="entry name" value="MnmG-rel"/>
</dbReference>
<keyword evidence="4 10" id="KW-0285">Flavoprotein</keyword>
<keyword evidence="3 10" id="KW-0489">Methyltransferase</keyword>
<dbReference type="Pfam" id="PF01134">
    <property type="entry name" value="GIDA"/>
    <property type="match status" value="1"/>
</dbReference>
<dbReference type="EC" id="2.1.1.74" evidence="10"/>
<dbReference type="GO" id="GO:0002098">
    <property type="term" value="P:tRNA wobble uridine modification"/>
    <property type="evidence" value="ECO:0007669"/>
    <property type="project" value="TreeGrafter"/>
</dbReference>
<dbReference type="Proteomes" id="UP000195437">
    <property type="component" value="Chromosome"/>
</dbReference>
<evidence type="ECO:0000256" key="4">
    <source>
        <dbReference type="ARBA" id="ARBA00022630"/>
    </source>
</evidence>
<dbReference type="HAMAP" id="MF_01037">
    <property type="entry name" value="TrmFO"/>
    <property type="match status" value="1"/>
</dbReference>
<dbReference type="SUPFAM" id="SSF51905">
    <property type="entry name" value="FAD/NAD(P)-binding domain"/>
    <property type="match status" value="1"/>
</dbReference>
<sequence length="437" mass="48435">MTQPITVIGAGLAGSEAAWQIAKRGHRVNLYEMRPVRATDAHKTENFAELVCSNSLRGASLTNAVGLLKEEMRRLDSVIISSADKTAVPAGGALAVDRDVFSGEVTRRVMEHPNINVIREEVTEIPQDGIVIIASGPLTSPFLSKAILELTGEEYLYFYDAAAPIINKESINFDKAFIASRYDKGEAAYINCPMTEEEYNAFYEALVTAEVVPLKEFEKEIFFEGCMPVEVMAKRGRQTMLFGPLKPVGLPDPRTGKEPFAVVQLRQDNATATLYNMVGFQTHLKWGEQSRVFQMIPGLENAEIVRFGVMHRNTYINSPNFLRQTYQTKTRDNLFFAGQITGVEGYVESAAAGLIAGINASRLLEGKEPLEFPRETAIGSLAYYITHTSGKNFQPMNATFGLLPPLEKKIRNKMEKNEKISERALDSLGAFMSGQEL</sequence>
<dbReference type="InterPro" id="IPR020595">
    <property type="entry name" value="MnmG-rel_CS"/>
</dbReference>
<dbReference type="GO" id="GO:0050660">
    <property type="term" value="F:flavin adenine dinucleotide binding"/>
    <property type="evidence" value="ECO:0007669"/>
    <property type="project" value="UniProtKB-UniRule"/>
</dbReference>
<evidence type="ECO:0000256" key="7">
    <source>
        <dbReference type="ARBA" id="ARBA00022827"/>
    </source>
</evidence>
<dbReference type="NCBIfam" id="NF003739">
    <property type="entry name" value="PRK05335.1"/>
    <property type="match status" value="1"/>
</dbReference>
<feature type="binding site" evidence="10">
    <location>
        <begin position="9"/>
        <end position="14"/>
    </location>
    <ligand>
        <name>FAD</name>
        <dbReference type="ChEBI" id="CHEBI:57692"/>
    </ligand>
</feature>
<comment type="cofactor">
    <cofactor evidence="1 10">
        <name>FAD</name>
        <dbReference type="ChEBI" id="CHEBI:57692"/>
    </cofactor>
</comment>
<proteinExistence type="inferred from homology"/>
<comment type="catalytic activity">
    <reaction evidence="10">
        <text>uridine(54) in tRNA + (6R)-5,10-methylene-5,6,7,8-tetrahydrofolate + NADPH + H(+) = 5-methyluridine(54) in tRNA + (6S)-5,6,7,8-tetrahydrofolate + NADP(+)</text>
        <dbReference type="Rhea" id="RHEA:62372"/>
        <dbReference type="Rhea" id="RHEA-COMP:10167"/>
        <dbReference type="Rhea" id="RHEA-COMP:10193"/>
        <dbReference type="ChEBI" id="CHEBI:15378"/>
        <dbReference type="ChEBI" id="CHEBI:15636"/>
        <dbReference type="ChEBI" id="CHEBI:57453"/>
        <dbReference type="ChEBI" id="CHEBI:57783"/>
        <dbReference type="ChEBI" id="CHEBI:58349"/>
        <dbReference type="ChEBI" id="CHEBI:65315"/>
        <dbReference type="ChEBI" id="CHEBI:74447"/>
        <dbReference type="EC" id="2.1.1.74"/>
    </reaction>
</comment>
<accession>A0A1Y0IRJ0</accession>
<dbReference type="InterPro" id="IPR036188">
    <property type="entry name" value="FAD/NAD-bd_sf"/>
</dbReference>
<evidence type="ECO:0000313" key="13">
    <source>
        <dbReference type="Proteomes" id="UP000195437"/>
    </source>
</evidence>
<evidence type="ECO:0000313" key="12">
    <source>
        <dbReference type="EMBL" id="ARU62446.1"/>
    </source>
</evidence>
<dbReference type="NCBIfam" id="TIGR00137">
    <property type="entry name" value="gid_trmFO"/>
    <property type="match status" value="1"/>
</dbReference>
<dbReference type="PANTHER" id="PTHR11806:SF2">
    <property type="entry name" value="METHYLENETETRAHYDROFOLATE--TRNA-(URACIL-5-)-METHYLTRANSFERASE TRMFO"/>
    <property type="match status" value="1"/>
</dbReference>
<feature type="domain" description="MnmG N-terminal" evidence="11">
    <location>
        <begin position="5"/>
        <end position="368"/>
    </location>
</feature>
<keyword evidence="7 10" id="KW-0274">FAD</keyword>
<dbReference type="FunFam" id="3.50.50.60:FF:000035">
    <property type="entry name" value="Methylenetetrahydrofolate--tRNA-(uracil-5-)-methyltransferase TrmFO"/>
    <property type="match status" value="1"/>
</dbReference>
<keyword evidence="6 10" id="KW-0819">tRNA processing</keyword>
<evidence type="ECO:0000256" key="6">
    <source>
        <dbReference type="ARBA" id="ARBA00022694"/>
    </source>
</evidence>
<comment type="catalytic activity">
    <reaction evidence="10">
        <text>uridine(54) in tRNA + (6R)-5,10-methylene-5,6,7,8-tetrahydrofolate + NADH + H(+) = 5-methyluridine(54) in tRNA + (6S)-5,6,7,8-tetrahydrofolate + NAD(+)</text>
        <dbReference type="Rhea" id="RHEA:16873"/>
        <dbReference type="Rhea" id="RHEA-COMP:10167"/>
        <dbReference type="Rhea" id="RHEA-COMP:10193"/>
        <dbReference type="ChEBI" id="CHEBI:15378"/>
        <dbReference type="ChEBI" id="CHEBI:15636"/>
        <dbReference type="ChEBI" id="CHEBI:57453"/>
        <dbReference type="ChEBI" id="CHEBI:57540"/>
        <dbReference type="ChEBI" id="CHEBI:57945"/>
        <dbReference type="ChEBI" id="CHEBI:65315"/>
        <dbReference type="ChEBI" id="CHEBI:74447"/>
        <dbReference type="EC" id="2.1.1.74"/>
    </reaction>
</comment>
<dbReference type="GO" id="GO:0030488">
    <property type="term" value="P:tRNA methylation"/>
    <property type="evidence" value="ECO:0007669"/>
    <property type="project" value="TreeGrafter"/>
</dbReference>
<dbReference type="Gene3D" id="3.50.50.60">
    <property type="entry name" value="FAD/NAD(P)-binding domain"/>
    <property type="match status" value="2"/>
</dbReference>
<evidence type="ECO:0000256" key="5">
    <source>
        <dbReference type="ARBA" id="ARBA00022679"/>
    </source>
</evidence>
<dbReference type="RefSeq" id="WP_087457805.1">
    <property type="nucleotide sequence ID" value="NZ_CP021434.1"/>
</dbReference>
<dbReference type="KEGG" id="tum:CBW65_16890"/>
<dbReference type="AlphaFoldDB" id="A0A1Y0IRJ0"/>
<evidence type="ECO:0000256" key="2">
    <source>
        <dbReference type="ARBA" id="ARBA00022490"/>
    </source>
</evidence>
<reference evidence="13" key="1">
    <citation type="submission" date="2017-05" db="EMBL/GenBank/DDBJ databases">
        <authorList>
            <person name="Sung H."/>
        </authorList>
    </citation>
    <scope>NUCLEOTIDE SEQUENCE [LARGE SCALE GENOMIC DNA]</scope>
    <source>
        <strain evidence="13">AR23208</strain>
    </source>
</reference>
<keyword evidence="8 10" id="KW-0521">NADP</keyword>
<name>A0A1Y0IRJ0_9BACL</name>
<evidence type="ECO:0000256" key="8">
    <source>
        <dbReference type="ARBA" id="ARBA00022857"/>
    </source>
</evidence>
<dbReference type="OrthoDB" id="9803114at2"/>
<evidence type="ECO:0000256" key="9">
    <source>
        <dbReference type="ARBA" id="ARBA00023027"/>
    </source>
</evidence>
<evidence type="ECO:0000256" key="1">
    <source>
        <dbReference type="ARBA" id="ARBA00001974"/>
    </source>
</evidence>
<gene>
    <name evidence="10" type="primary">trmFO</name>
    <name evidence="12" type="ORF">CBW65_16890</name>
</gene>
<comment type="subcellular location">
    <subcellularLocation>
        <location evidence="10">Cytoplasm</location>
    </subcellularLocation>
</comment>
<comment type="similarity">
    <text evidence="10">Belongs to the MnmG family. TrmFO subfamily.</text>
</comment>
<organism evidence="12 13">
    <name type="scientific">Tumebacillus avium</name>
    <dbReference type="NCBI Taxonomy" id="1903704"/>
    <lineage>
        <taxon>Bacteria</taxon>
        <taxon>Bacillati</taxon>
        <taxon>Bacillota</taxon>
        <taxon>Bacilli</taxon>
        <taxon>Bacillales</taxon>
        <taxon>Alicyclobacillaceae</taxon>
        <taxon>Tumebacillus</taxon>
    </lineage>
</organism>
<evidence type="ECO:0000259" key="11">
    <source>
        <dbReference type="Pfam" id="PF01134"/>
    </source>
</evidence>
<protein>
    <recommendedName>
        <fullName evidence="10">Methylenetetrahydrofolate--tRNA-(uracil-5-)-methyltransferase TrmFO</fullName>
        <ecNumber evidence="10">2.1.1.74</ecNumber>
    </recommendedName>
    <alternativeName>
        <fullName evidence="10">Folate-dependent tRNA (uracil-5-)-methyltransferase</fullName>
    </alternativeName>
    <alternativeName>
        <fullName evidence="10">Folate-dependent tRNA(M-5-U54)-methyltransferase</fullName>
    </alternativeName>
</protein>
<comment type="function">
    <text evidence="10">Catalyzes the folate-dependent formation of 5-methyl-uridine at position 54 (M-5-U54) in all tRNAs.</text>
</comment>
<dbReference type="PANTHER" id="PTHR11806">
    <property type="entry name" value="GLUCOSE INHIBITED DIVISION PROTEIN A"/>
    <property type="match status" value="1"/>
</dbReference>
<keyword evidence="5 10" id="KW-0808">Transferase</keyword>
<keyword evidence="9 10" id="KW-0520">NAD</keyword>
<dbReference type="GO" id="GO:0005829">
    <property type="term" value="C:cytosol"/>
    <property type="evidence" value="ECO:0007669"/>
    <property type="project" value="TreeGrafter"/>
</dbReference>
<dbReference type="GO" id="GO:0047151">
    <property type="term" value="F:tRNA (uracil(54)-C5)-methyltransferase activity, 5,10-methylenetetrahydrofolate-dependent"/>
    <property type="evidence" value="ECO:0007669"/>
    <property type="project" value="UniProtKB-UniRule"/>
</dbReference>
<dbReference type="InterPro" id="IPR004417">
    <property type="entry name" value="TrmFO"/>
</dbReference>
<evidence type="ECO:0000256" key="3">
    <source>
        <dbReference type="ARBA" id="ARBA00022603"/>
    </source>
</evidence>
<dbReference type="EMBL" id="CP021434">
    <property type="protein sequence ID" value="ARU62446.1"/>
    <property type="molecule type" value="Genomic_DNA"/>
</dbReference>
<dbReference type="FunFam" id="3.50.50.60:FF:000040">
    <property type="entry name" value="Methylenetetrahydrofolate--tRNA-(uracil-5-)-methyltransferase TrmFO"/>
    <property type="match status" value="1"/>
</dbReference>
<dbReference type="PROSITE" id="PS01281">
    <property type="entry name" value="GIDA_2"/>
    <property type="match status" value="1"/>
</dbReference>
<dbReference type="InterPro" id="IPR040131">
    <property type="entry name" value="MnmG_N"/>
</dbReference>